<dbReference type="PANTHER" id="PTHR37326:SF1">
    <property type="entry name" value="BLL3975 PROTEIN"/>
    <property type="match status" value="1"/>
</dbReference>
<name>A0ABW4F278_9PSEU</name>
<dbReference type="Pfam" id="PF24827">
    <property type="entry name" value="AstE_AspA_cat"/>
    <property type="match status" value="1"/>
</dbReference>
<keyword evidence="3" id="KW-0378">Hydrolase</keyword>
<dbReference type="Proteomes" id="UP001597114">
    <property type="component" value="Unassembled WGS sequence"/>
</dbReference>
<evidence type="ECO:0000256" key="1">
    <source>
        <dbReference type="ARBA" id="ARBA00001947"/>
    </source>
</evidence>
<feature type="domain" description="Succinylglutamate desuccinylase/Aspartoacylase catalytic" evidence="5">
    <location>
        <begin position="26"/>
        <end position="212"/>
    </location>
</feature>
<keyword evidence="7" id="KW-1185">Reference proteome</keyword>
<evidence type="ECO:0000313" key="7">
    <source>
        <dbReference type="Proteomes" id="UP001597114"/>
    </source>
</evidence>
<sequence length="312" mass="32861">MHELIVPLPDGALAVPYVEVAGKSAGPHLTVMAGVHGAEYTSIAAVREFARALDPAWVHGRITAVPVVNLLSFWERSAFVVPLDEKNLNRSFPGNPGGTFTEVLAHHITEAFIRPTDYLLDLHAGDLPEALEPFVLYDESPVEEQSRRLAHAYGLGHVVRQARAGQTVGGSTSAVAADLGIPSITAEAGQNGILDRVSVDRHLTGLANITRLLGIDTRPSSGTTVSAPPVEHDGWVWLRTTTAGWWEPAVAPGTDVDAGDLLGTVSGVLGDHRTEIRAPEAGVPLFVTSSPAVTADGLLMGLARTNGPVAQT</sequence>
<accession>A0ABW4F278</accession>
<dbReference type="EMBL" id="JBHUCO010000037">
    <property type="protein sequence ID" value="MFD1521631.1"/>
    <property type="molecule type" value="Genomic_DNA"/>
</dbReference>
<comment type="cofactor">
    <cofactor evidence="1">
        <name>Zn(2+)</name>
        <dbReference type="ChEBI" id="CHEBI:29105"/>
    </cofactor>
</comment>
<dbReference type="PIRSF" id="PIRSF039012">
    <property type="entry name" value="ASP"/>
    <property type="match status" value="1"/>
</dbReference>
<keyword evidence="2" id="KW-0479">Metal-binding</keyword>
<keyword evidence="4" id="KW-0862">Zinc</keyword>
<dbReference type="InterPro" id="IPR055438">
    <property type="entry name" value="AstE_AspA_cat"/>
</dbReference>
<reference evidence="7" key="1">
    <citation type="journal article" date="2019" name="Int. J. Syst. Evol. Microbiol.">
        <title>The Global Catalogue of Microorganisms (GCM) 10K type strain sequencing project: providing services to taxonomists for standard genome sequencing and annotation.</title>
        <authorList>
            <consortium name="The Broad Institute Genomics Platform"/>
            <consortium name="The Broad Institute Genome Sequencing Center for Infectious Disease"/>
            <person name="Wu L."/>
            <person name="Ma J."/>
        </authorList>
    </citation>
    <scope>NUCLEOTIDE SEQUENCE [LARGE SCALE GENOMIC DNA]</scope>
    <source>
        <strain evidence="7">CCM 7043</strain>
    </source>
</reference>
<evidence type="ECO:0000256" key="4">
    <source>
        <dbReference type="ARBA" id="ARBA00022833"/>
    </source>
</evidence>
<evidence type="ECO:0000259" key="5">
    <source>
        <dbReference type="Pfam" id="PF24827"/>
    </source>
</evidence>
<dbReference type="SUPFAM" id="SSF53187">
    <property type="entry name" value="Zn-dependent exopeptidases"/>
    <property type="match status" value="1"/>
</dbReference>
<evidence type="ECO:0000256" key="3">
    <source>
        <dbReference type="ARBA" id="ARBA00022801"/>
    </source>
</evidence>
<evidence type="ECO:0000313" key="6">
    <source>
        <dbReference type="EMBL" id="MFD1521631.1"/>
    </source>
</evidence>
<dbReference type="PANTHER" id="PTHR37326">
    <property type="entry name" value="BLL3975 PROTEIN"/>
    <property type="match status" value="1"/>
</dbReference>
<gene>
    <name evidence="6" type="ORF">ACFSJD_29325</name>
</gene>
<dbReference type="InterPro" id="IPR043795">
    <property type="entry name" value="N-alpha-Ac-DABA-like"/>
</dbReference>
<proteinExistence type="predicted"/>
<comment type="caution">
    <text evidence="6">The sequence shown here is derived from an EMBL/GenBank/DDBJ whole genome shotgun (WGS) entry which is preliminary data.</text>
</comment>
<dbReference type="InterPro" id="IPR053138">
    <property type="entry name" value="N-alpha-Ac-DABA_deacetylase"/>
</dbReference>
<protein>
    <submittedName>
        <fullName evidence="6">Succinylglutamate desuccinylase/aspartoacylase family protein</fullName>
    </submittedName>
</protein>
<dbReference type="Gene3D" id="3.40.630.10">
    <property type="entry name" value="Zn peptidases"/>
    <property type="match status" value="1"/>
</dbReference>
<organism evidence="6 7">
    <name type="scientific">Pseudonocardia yunnanensis</name>
    <dbReference type="NCBI Taxonomy" id="58107"/>
    <lineage>
        <taxon>Bacteria</taxon>
        <taxon>Bacillati</taxon>
        <taxon>Actinomycetota</taxon>
        <taxon>Actinomycetes</taxon>
        <taxon>Pseudonocardiales</taxon>
        <taxon>Pseudonocardiaceae</taxon>
        <taxon>Pseudonocardia</taxon>
    </lineage>
</organism>
<dbReference type="RefSeq" id="WP_344724034.1">
    <property type="nucleotide sequence ID" value="NZ_BAAAUS010000024.1"/>
</dbReference>
<evidence type="ECO:0000256" key="2">
    <source>
        <dbReference type="ARBA" id="ARBA00022723"/>
    </source>
</evidence>